<protein>
    <submittedName>
        <fullName evidence="2">Aryl-alcohol dehydrogenase-like predicted oxidoreductase</fullName>
    </submittedName>
</protein>
<reference evidence="2 3" key="1">
    <citation type="submission" date="2018-07" db="EMBL/GenBank/DDBJ databases">
        <title>Genomic Encyclopedia of Type Strains, Phase IV (KMG-IV): sequencing the most valuable type-strain genomes for metagenomic binning, comparative biology and taxonomic classification.</title>
        <authorList>
            <person name="Goeker M."/>
        </authorList>
    </citation>
    <scope>NUCLEOTIDE SEQUENCE [LARGE SCALE GENOMIC DNA]</scope>
    <source>
        <strain evidence="2 3">DSM 27696</strain>
    </source>
</reference>
<dbReference type="PRINTS" id="PR00069">
    <property type="entry name" value="ALDKETRDTASE"/>
</dbReference>
<dbReference type="InterPro" id="IPR020471">
    <property type="entry name" value="AKR"/>
</dbReference>
<dbReference type="PANTHER" id="PTHR43312:SF1">
    <property type="entry name" value="NADP-DEPENDENT OXIDOREDUCTASE DOMAIN-CONTAINING PROTEIN"/>
    <property type="match status" value="1"/>
</dbReference>
<dbReference type="InterPro" id="IPR053135">
    <property type="entry name" value="AKR2_Oxidoreductase"/>
</dbReference>
<dbReference type="Gene3D" id="3.20.20.100">
    <property type="entry name" value="NADP-dependent oxidoreductase domain"/>
    <property type="match status" value="1"/>
</dbReference>
<dbReference type="GO" id="GO:0016491">
    <property type="term" value="F:oxidoreductase activity"/>
    <property type="evidence" value="ECO:0007669"/>
    <property type="project" value="InterPro"/>
</dbReference>
<dbReference type="SUPFAM" id="SSF51430">
    <property type="entry name" value="NAD(P)-linked oxidoreductase"/>
    <property type="match status" value="1"/>
</dbReference>
<dbReference type="EMBL" id="QPJJ01000012">
    <property type="protein sequence ID" value="RCW64846.1"/>
    <property type="molecule type" value="Genomic_DNA"/>
</dbReference>
<dbReference type="RefSeq" id="WP_114353735.1">
    <property type="nucleotide sequence ID" value="NZ_QPJJ01000012.1"/>
</dbReference>
<feature type="domain" description="NADP-dependent oxidoreductase" evidence="1">
    <location>
        <begin position="16"/>
        <end position="294"/>
    </location>
</feature>
<evidence type="ECO:0000313" key="3">
    <source>
        <dbReference type="Proteomes" id="UP000252585"/>
    </source>
</evidence>
<dbReference type="AlphaFoldDB" id="A0A368XC91"/>
<gene>
    <name evidence="2" type="ORF">DFR57_11223</name>
</gene>
<dbReference type="PANTHER" id="PTHR43312">
    <property type="entry name" value="D-THREO-ALDOSE 1-DEHYDROGENASE"/>
    <property type="match status" value="1"/>
</dbReference>
<name>A0A368XC91_9BACI</name>
<comment type="caution">
    <text evidence="2">The sequence shown here is derived from an EMBL/GenBank/DDBJ whole genome shotgun (WGS) entry which is preliminary data.</text>
</comment>
<dbReference type="InterPro" id="IPR036812">
    <property type="entry name" value="NAD(P)_OxRdtase_dom_sf"/>
</dbReference>
<dbReference type="Proteomes" id="UP000252585">
    <property type="component" value="Unassembled WGS sequence"/>
</dbReference>
<dbReference type="OrthoDB" id="9773828at2"/>
<evidence type="ECO:0000313" key="2">
    <source>
        <dbReference type="EMBL" id="RCW64846.1"/>
    </source>
</evidence>
<dbReference type="InterPro" id="IPR023210">
    <property type="entry name" value="NADP_OxRdtase_dom"/>
</dbReference>
<sequence length="305" mass="34564">MKKNRLGNSELYVSELSLGCMSLGTDQKEASKIIDSAVENGINYLDTADLYDQGLNEELIGQAIKHKRKDLIVATKVGNHLKEDGSWYWDPSKTHIKNQVKESLKRLQTDYIDLYQLHGGTIEDPTEETIEAFEDLVKEGYIRYYGISSIRPNVIRKFVEKSNMISVMMQYSLLDRRPEIEMLDLLNENNISVVARGPLAKGMLSDEAVKKVEEKGKDGYLEYSYEELAKTAQVLDRVKSKNISINGLALKYVLEHDAVASAVFGASSQKQLKTNINGMDTAFNRNVYETLKQLTKPINYTKHLN</sequence>
<proteinExistence type="predicted"/>
<dbReference type="Pfam" id="PF00248">
    <property type="entry name" value="Aldo_ket_red"/>
    <property type="match status" value="1"/>
</dbReference>
<accession>A0A368XC91</accession>
<keyword evidence="3" id="KW-1185">Reference proteome</keyword>
<dbReference type="CDD" id="cd19086">
    <property type="entry name" value="AKR_AKR11C1"/>
    <property type="match status" value="1"/>
</dbReference>
<evidence type="ECO:0000259" key="1">
    <source>
        <dbReference type="Pfam" id="PF00248"/>
    </source>
</evidence>
<organism evidence="2 3">
    <name type="scientific">Saliterribacillus persicus</name>
    <dbReference type="NCBI Taxonomy" id="930114"/>
    <lineage>
        <taxon>Bacteria</taxon>
        <taxon>Bacillati</taxon>
        <taxon>Bacillota</taxon>
        <taxon>Bacilli</taxon>
        <taxon>Bacillales</taxon>
        <taxon>Bacillaceae</taxon>
        <taxon>Saliterribacillus</taxon>
    </lineage>
</organism>